<dbReference type="OrthoDB" id="1933717at2759"/>
<organism evidence="4 5">
    <name type="scientific">Ignelater luminosus</name>
    <name type="common">Cucubano</name>
    <name type="synonym">Pyrophorus luminosus</name>
    <dbReference type="NCBI Taxonomy" id="2038154"/>
    <lineage>
        <taxon>Eukaryota</taxon>
        <taxon>Metazoa</taxon>
        <taxon>Ecdysozoa</taxon>
        <taxon>Arthropoda</taxon>
        <taxon>Hexapoda</taxon>
        <taxon>Insecta</taxon>
        <taxon>Pterygota</taxon>
        <taxon>Neoptera</taxon>
        <taxon>Endopterygota</taxon>
        <taxon>Coleoptera</taxon>
        <taxon>Polyphaga</taxon>
        <taxon>Elateriformia</taxon>
        <taxon>Elateroidea</taxon>
        <taxon>Elateridae</taxon>
        <taxon>Agrypninae</taxon>
        <taxon>Pyrophorini</taxon>
        <taxon>Ignelater</taxon>
    </lineage>
</organism>
<dbReference type="InterPro" id="IPR002347">
    <property type="entry name" value="SDR_fam"/>
</dbReference>
<dbReference type="EMBL" id="VTPC01000410">
    <property type="protein sequence ID" value="KAF2905901.1"/>
    <property type="molecule type" value="Genomic_DNA"/>
</dbReference>
<gene>
    <name evidence="4" type="ORF">ILUMI_00276</name>
</gene>
<dbReference type="PANTHER" id="PTHR43115:SF4">
    <property type="entry name" value="DEHYDROGENASE_REDUCTASE SDR FAMILY MEMBER 11"/>
    <property type="match status" value="1"/>
</dbReference>
<dbReference type="InterPro" id="IPR036291">
    <property type="entry name" value="NAD(P)-bd_dom_sf"/>
</dbReference>
<dbReference type="GO" id="GO:0016616">
    <property type="term" value="F:oxidoreductase activity, acting on the CH-OH group of donors, NAD or NADP as acceptor"/>
    <property type="evidence" value="ECO:0007669"/>
    <property type="project" value="UniProtKB-ARBA"/>
</dbReference>
<dbReference type="Proteomes" id="UP000801492">
    <property type="component" value="Unassembled WGS sequence"/>
</dbReference>
<name>A0A8K0DM72_IGNLU</name>
<dbReference type="PRINTS" id="PR00081">
    <property type="entry name" value="GDHRDH"/>
</dbReference>
<sequence>MDRWIGKVAVITGASSGIGAGIAEKLVKEGLIVVGIARRKERIEELANKLKGEKGKLYAVKADVRKEEEILEAFKWIKENAGPVHILVNSAGIFRITSLGDGNTQMWKDVLDVNVLALCITSREAIRDMKANNVDGHIIHINSIGGHRPGVPTANLSGASKYCVTALTETLRQELNAAGSKIKVSSVSPGFVKTEIFDATFRASNFPVPEAIKNYLDSGKVLNVEDMADAVVYVLGTPPHVQVHELTILPLGGGTVSPDY</sequence>
<evidence type="ECO:0000256" key="3">
    <source>
        <dbReference type="RuleBase" id="RU000363"/>
    </source>
</evidence>
<evidence type="ECO:0000313" key="5">
    <source>
        <dbReference type="Proteomes" id="UP000801492"/>
    </source>
</evidence>
<evidence type="ECO:0008006" key="6">
    <source>
        <dbReference type="Google" id="ProtNLM"/>
    </source>
</evidence>
<dbReference type="Gene3D" id="3.40.50.720">
    <property type="entry name" value="NAD(P)-binding Rossmann-like Domain"/>
    <property type="match status" value="1"/>
</dbReference>
<evidence type="ECO:0000256" key="1">
    <source>
        <dbReference type="ARBA" id="ARBA00006484"/>
    </source>
</evidence>
<keyword evidence="5" id="KW-1185">Reference proteome</keyword>
<reference evidence="4" key="1">
    <citation type="submission" date="2019-08" db="EMBL/GenBank/DDBJ databases">
        <title>The genome of the North American firefly Photinus pyralis.</title>
        <authorList>
            <consortium name="Photinus pyralis genome working group"/>
            <person name="Fallon T.R."/>
            <person name="Sander Lower S.E."/>
            <person name="Weng J.-K."/>
        </authorList>
    </citation>
    <scope>NUCLEOTIDE SEQUENCE</scope>
    <source>
        <strain evidence="4">TRF0915ILg1</strain>
        <tissue evidence="4">Whole body</tissue>
    </source>
</reference>
<evidence type="ECO:0000313" key="4">
    <source>
        <dbReference type="EMBL" id="KAF2905901.1"/>
    </source>
</evidence>
<comment type="caution">
    <text evidence="4">The sequence shown here is derived from an EMBL/GenBank/DDBJ whole genome shotgun (WGS) entry which is preliminary data.</text>
</comment>
<dbReference type="SUPFAM" id="SSF51735">
    <property type="entry name" value="NAD(P)-binding Rossmann-fold domains"/>
    <property type="match status" value="1"/>
</dbReference>
<dbReference type="PANTHER" id="PTHR43115">
    <property type="entry name" value="DEHYDROGENASE/REDUCTASE SDR FAMILY MEMBER 11"/>
    <property type="match status" value="1"/>
</dbReference>
<keyword evidence="2" id="KW-0560">Oxidoreductase</keyword>
<dbReference type="PRINTS" id="PR00080">
    <property type="entry name" value="SDRFAMILY"/>
</dbReference>
<accession>A0A8K0DM72</accession>
<comment type="similarity">
    <text evidence="1 3">Belongs to the short-chain dehydrogenases/reductases (SDR) family.</text>
</comment>
<dbReference type="AlphaFoldDB" id="A0A8K0DM72"/>
<evidence type="ECO:0000256" key="2">
    <source>
        <dbReference type="ARBA" id="ARBA00023002"/>
    </source>
</evidence>
<protein>
    <recommendedName>
        <fullName evidence="6">Farnesol dehydrogenase</fullName>
    </recommendedName>
</protein>
<dbReference type="Pfam" id="PF00106">
    <property type="entry name" value="adh_short"/>
    <property type="match status" value="1"/>
</dbReference>
<proteinExistence type="inferred from homology"/>
<dbReference type="FunFam" id="3.40.50.720:FF:000047">
    <property type="entry name" value="NADP-dependent L-serine/L-allo-threonine dehydrogenase"/>
    <property type="match status" value="1"/>
</dbReference>